<dbReference type="EMBL" id="OMOD01000021">
    <property type="protein sequence ID" value="SPF33411.1"/>
    <property type="molecule type" value="Genomic_DNA"/>
</dbReference>
<sequence length="248" mass="26894">MSTFVKLLPRTTMDEVEQSPIHADPEVEQAVAPSLHTTGWTLESFAEEQIRGLVRQVFLPGWPRPCRQVVFSPVDPGSDISPICMQVGQTLADEGSGEACVVEACPTARDEDGASEDRLAAVGGEKRFGTLRDLSQQLSGSLWFMPRSVFLGGNQNGFSTAWLRARLAELRLEFDYTVLQGPAAGAGSEAALLGATCDGLVLVLQANATRRATAQRVKETLHSANARLLGTVLSERTFPIPRAIYRRL</sequence>
<dbReference type="InterPro" id="IPR027417">
    <property type="entry name" value="P-loop_NTPase"/>
</dbReference>
<organism evidence="1 2">
    <name type="scientific">Candidatus Sulfotelmatobacter kueseliae</name>
    <dbReference type="NCBI Taxonomy" id="2042962"/>
    <lineage>
        <taxon>Bacteria</taxon>
        <taxon>Pseudomonadati</taxon>
        <taxon>Acidobacteriota</taxon>
        <taxon>Terriglobia</taxon>
        <taxon>Terriglobales</taxon>
        <taxon>Candidatus Korobacteraceae</taxon>
        <taxon>Candidatus Sulfotelmatobacter</taxon>
    </lineage>
</organism>
<dbReference type="SUPFAM" id="SSF52540">
    <property type="entry name" value="P-loop containing nucleoside triphosphate hydrolases"/>
    <property type="match status" value="1"/>
</dbReference>
<dbReference type="Gene3D" id="3.40.50.300">
    <property type="entry name" value="P-loop containing nucleotide triphosphate hydrolases"/>
    <property type="match status" value="1"/>
</dbReference>
<evidence type="ECO:0000313" key="2">
    <source>
        <dbReference type="Proteomes" id="UP000238701"/>
    </source>
</evidence>
<gene>
    <name evidence="1" type="ORF">SBA1_1170005</name>
</gene>
<proteinExistence type="predicted"/>
<reference evidence="2" key="1">
    <citation type="submission" date="2018-02" db="EMBL/GenBank/DDBJ databases">
        <authorList>
            <person name="Hausmann B."/>
        </authorList>
    </citation>
    <scope>NUCLEOTIDE SEQUENCE [LARGE SCALE GENOMIC DNA]</scope>
    <source>
        <strain evidence="2">Peat soil MAG SbA1</strain>
    </source>
</reference>
<evidence type="ECO:0000313" key="1">
    <source>
        <dbReference type="EMBL" id="SPF33411.1"/>
    </source>
</evidence>
<accession>A0A2U3K164</accession>
<protein>
    <submittedName>
        <fullName evidence="1">Uncharacterized protein</fullName>
    </submittedName>
</protein>
<dbReference type="AlphaFoldDB" id="A0A2U3K164"/>
<dbReference type="OrthoDB" id="121966at2"/>
<name>A0A2U3K164_9BACT</name>
<dbReference type="Proteomes" id="UP000238701">
    <property type="component" value="Unassembled WGS sequence"/>
</dbReference>